<dbReference type="SUPFAM" id="SSF50956">
    <property type="entry name" value="Thermostable phytase (3-phytase)"/>
    <property type="match status" value="2"/>
</dbReference>
<dbReference type="Gene3D" id="2.10.25.10">
    <property type="entry name" value="Laminin"/>
    <property type="match status" value="1"/>
</dbReference>
<dbReference type="InterPro" id="IPR003431">
    <property type="entry name" value="B-propeller_Phytase"/>
</dbReference>
<feature type="domain" description="BPP" evidence="2">
    <location>
        <begin position="403"/>
        <end position="745"/>
    </location>
</feature>
<evidence type="ECO:0000313" key="4">
    <source>
        <dbReference type="Proteomes" id="UP000033483"/>
    </source>
</evidence>
<dbReference type="PROSITE" id="PS51662">
    <property type="entry name" value="BP_PHYTASE"/>
    <property type="match status" value="2"/>
</dbReference>
<dbReference type="PROSITE" id="PS01186">
    <property type="entry name" value="EGF_2"/>
    <property type="match status" value="1"/>
</dbReference>
<dbReference type="EMBL" id="LAEV01000191">
    <property type="protein sequence ID" value="KKA30920.1"/>
    <property type="molecule type" value="Genomic_DNA"/>
</dbReference>
<name>A0A0F4ZL17_9PEZI</name>
<dbReference type="GO" id="GO:0016158">
    <property type="term" value="F:inositol hexakisphosphate 3-phosphatase activity"/>
    <property type="evidence" value="ECO:0007669"/>
    <property type="project" value="InterPro"/>
</dbReference>
<sequence length="762" mass="79352">MPSAKSLFSAFTLSASAASAATASLSLPISAHTSGEISANYVAFTHSSPPMLVGNDKSASEGGFRTFSVASGSLAQTAHVVNGRTKIVESFRAPSSFSSSSSASNSSAPTFLATVTSPDSQMLIFNSTTPLRTTGATNVLGDWSALCSWRSTADNQYLFLLGKKQGTQFLVRAPLTGSAEVELVKVRDFTLPFEASGCATGGDAMYVASDASPDVYAFALNETTTAPFSVQKAFTAQQEVEGLAMYRADNASDVLFVGQKDSVALYSTRAYQVLATAAITGLDKLSLKGIALSQTASAAYPSGALGFAYKSKSDETPHGFAVADLTPIVSSLPFLPAAADLPPSPAVNNPISAACSQRGYAVNGTCACFAGSTGSSCAEFTCSECSSHGTCVGPDTCACSIGWGGLGCSFAMVPANYETETTGSADGDDPAVWVSPESSEKSRIITTFKSEIGAGLGVFDLQGKLIQKFEAAEPNNVDVVYGVKAGNRTVDLAVAGCRGDNTLCMYEITANGTLADIPGSSQTLPDDFEPYGSCTYRSAITGKHYVFVNSKTSQYLQYEITSSCSGKLKTKLVRNFFAGTGGQVEGCVADEENGWVFIGEEPYALWRYGAEPSDGTSALGAVATMDDNPELNGDVEGVTMVFGADNSTGYVVVSTQGVSAYNVYERMPPHSFVGAFSIAATADGSIDGVTNTDGLAMTGAKLGDEYPYGIMVTHDDANQKPDGTTDPDATFKIISLESIFGSEQFKDLDLLKGINPAYDPRA</sequence>
<dbReference type="AlphaFoldDB" id="A0A0F4ZL17"/>
<keyword evidence="1" id="KW-0732">Signal</keyword>
<reference evidence="3 4" key="1">
    <citation type="submission" date="2015-03" db="EMBL/GenBank/DDBJ databases">
        <authorList>
            <person name="Radwan O."/>
            <person name="Al-Naeli F.A."/>
            <person name="Rendon G.A."/>
            <person name="Fields C."/>
        </authorList>
    </citation>
    <scope>NUCLEOTIDE SEQUENCE [LARGE SCALE GENOMIC DNA]</scope>
    <source>
        <strain evidence="3">CR-DP1</strain>
    </source>
</reference>
<dbReference type="OrthoDB" id="10045365at2759"/>
<dbReference type="Pfam" id="PF02333">
    <property type="entry name" value="Phytase"/>
    <property type="match status" value="1"/>
</dbReference>
<evidence type="ECO:0000256" key="1">
    <source>
        <dbReference type="SAM" id="SignalP"/>
    </source>
</evidence>
<comment type="caution">
    <text evidence="3">The sequence shown here is derived from an EMBL/GenBank/DDBJ whole genome shotgun (WGS) entry which is preliminary data.</text>
</comment>
<dbReference type="Proteomes" id="UP000033483">
    <property type="component" value="Unassembled WGS sequence"/>
</dbReference>
<feature type="signal peptide" evidence="1">
    <location>
        <begin position="1"/>
        <end position="23"/>
    </location>
</feature>
<gene>
    <name evidence="3" type="ORF">TD95_002612</name>
</gene>
<evidence type="ECO:0000259" key="2">
    <source>
        <dbReference type="PROSITE" id="PS51662"/>
    </source>
</evidence>
<feature type="chain" id="PRO_5002482550" description="BPP domain-containing protein" evidence="1">
    <location>
        <begin position="24"/>
        <end position="762"/>
    </location>
</feature>
<dbReference type="InterPro" id="IPR000742">
    <property type="entry name" value="EGF"/>
</dbReference>
<accession>A0A0F4ZL17</accession>
<proteinExistence type="predicted"/>
<dbReference type="PROSITE" id="PS00022">
    <property type="entry name" value="EGF_1"/>
    <property type="match status" value="1"/>
</dbReference>
<dbReference type="InterPro" id="IPR011042">
    <property type="entry name" value="6-blade_b-propeller_TolB-like"/>
</dbReference>
<organism evidence="3 4">
    <name type="scientific">Thielaviopsis punctulata</name>
    <dbReference type="NCBI Taxonomy" id="72032"/>
    <lineage>
        <taxon>Eukaryota</taxon>
        <taxon>Fungi</taxon>
        <taxon>Dikarya</taxon>
        <taxon>Ascomycota</taxon>
        <taxon>Pezizomycotina</taxon>
        <taxon>Sordariomycetes</taxon>
        <taxon>Hypocreomycetidae</taxon>
        <taxon>Microascales</taxon>
        <taxon>Ceratocystidaceae</taxon>
        <taxon>Thielaviopsis</taxon>
    </lineage>
</organism>
<keyword evidence="4" id="KW-1185">Reference proteome</keyword>
<evidence type="ECO:0000313" key="3">
    <source>
        <dbReference type="EMBL" id="KKA30920.1"/>
    </source>
</evidence>
<protein>
    <recommendedName>
        <fullName evidence="2">BPP domain-containing protein</fullName>
    </recommendedName>
</protein>
<feature type="domain" description="BPP" evidence="2">
    <location>
        <begin position="10"/>
        <end position="332"/>
    </location>
</feature>
<dbReference type="Gene3D" id="2.120.10.30">
    <property type="entry name" value="TolB, C-terminal domain"/>
    <property type="match status" value="2"/>
</dbReference>